<dbReference type="AlphaFoldDB" id="A0A9P4LYJ3"/>
<name>A0A9P4LYJ3_9PEZI</name>
<evidence type="ECO:0000256" key="2">
    <source>
        <dbReference type="ARBA" id="ARBA00013014"/>
    </source>
</evidence>
<dbReference type="OrthoDB" id="73846at2759"/>
<dbReference type="SUPFAM" id="SSF48179">
    <property type="entry name" value="6-phosphogluconate dehydrogenase C-terminal domain-like"/>
    <property type="match status" value="1"/>
</dbReference>
<feature type="domain" description="Ketopantoate reductase C-terminal" evidence="8">
    <location>
        <begin position="255"/>
        <end position="384"/>
    </location>
</feature>
<dbReference type="NCBIfam" id="TIGR00745">
    <property type="entry name" value="apbA_panE"/>
    <property type="match status" value="1"/>
</dbReference>
<dbReference type="GO" id="GO:0050661">
    <property type="term" value="F:NADP binding"/>
    <property type="evidence" value="ECO:0007669"/>
    <property type="project" value="TreeGrafter"/>
</dbReference>
<dbReference type="SUPFAM" id="SSF51735">
    <property type="entry name" value="NAD(P)-binding Rossmann-fold domains"/>
    <property type="match status" value="1"/>
</dbReference>
<comment type="caution">
    <text evidence="9">The sequence shown here is derived from an EMBL/GenBank/DDBJ whole genome shotgun (WGS) entry which is preliminary data.</text>
</comment>
<dbReference type="InterPro" id="IPR013328">
    <property type="entry name" value="6PGD_dom2"/>
</dbReference>
<proteinExistence type="inferred from homology"/>
<gene>
    <name evidence="9" type="ORF">K490DRAFT_62838</name>
</gene>
<feature type="compositionally biased region" description="Basic and acidic residues" evidence="6">
    <location>
        <begin position="78"/>
        <end position="92"/>
    </location>
</feature>
<dbReference type="PANTHER" id="PTHR43765">
    <property type="entry name" value="2-DEHYDROPANTOATE 2-REDUCTASE-RELATED"/>
    <property type="match status" value="1"/>
</dbReference>
<dbReference type="InterPro" id="IPR036291">
    <property type="entry name" value="NAD(P)-bd_dom_sf"/>
</dbReference>
<evidence type="ECO:0000256" key="6">
    <source>
        <dbReference type="SAM" id="MobiDB-lite"/>
    </source>
</evidence>
<keyword evidence="4" id="KW-0560">Oxidoreductase</keyword>
<dbReference type="Gene3D" id="1.10.1040.10">
    <property type="entry name" value="N-(1-d-carboxylethyl)-l-norvaline Dehydrogenase, domain 2"/>
    <property type="match status" value="1"/>
</dbReference>
<dbReference type="InterPro" id="IPR003710">
    <property type="entry name" value="ApbA"/>
</dbReference>
<protein>
    <recommendedName>
        <fullName evidence="2">2-dehydropantoate 2-reductase</fullName>
        <ecNumber evidence="2">1.1.1.169</ecNumber>
    </recommendedName>
    <alternativeName>
        <fullName evidence="5">Ketopantoate reductase</fullName>
    </alternativeName>
</protein>
<dbReference type="InterPro" id="IPR008927">
    <property type="entry name" value="6-PGluconate_DH-like_C_sf"/>
</dbReference>
<dbReference type="Pfam" id="PF08546">
    <property type="entry name" value="ApbA_C"/>
    <property type="match status" value="1"/>
</dbReference>
<dbReference type="GO" id="GO:0005739">
    <property type="term" value="C:mitochondrion"/>
    <property type="evidence" value="ECO:0007669"/>
    <property type="project" value="TreeGrafter"/>
</dbReference>
<evidence type="ECO:0000256" key="3">
    <source>
        <dbReference type="ARBA" id="ARBA00022857"/>
    </source>
</evidence>
<evidence type="ECO:0000259" key="7">
    <source>
        <dbReference type="Pfam" id="PF02558"/>
    </source>
</evidence>
<evidence type="ECO:0000259" key="8">
    <source>
        <dbReference type="Pfam" id="PF08546"/>
    </source>
</evidence>
<dbReference type="Proteomes" id="UP000799776">
    <property type="component" value="Unassembled WGS sequence"/>
</dbReference>
<evidence type="ECO:0000256" key="5">
    <source>
        <dbReference type="ARBA" id="ARBA00032024"/>
    </source>
</evidence>
<sequence length="406" mass="44436">MDDLAPQDSGHSKGSIGKLVAHSLRNIPNAPPVTLVFHKASYMQQWLDSSQELTIVTDGFAEARGGYDAELAVPMRREHQRSIEPDQDEVRPYHQPQAAPGQAPSNPYEASDAPITNLIVTTKAPSTVSAVSAVAHRLTRDSTILFLQNGMGTMEEVTAAIFPQESTRPNYMQGIITHGVNSTSLFSASHAGSGTIQLGIFPRKAVSVEMANETIAGPDVQHVMWPKSSRYLLRTLTRAPALCAVGLAPVDLLIAQLEKLAVNCVVNPLTALLDVRNGGLLYNFNVTRVQRLLLSEISLVIRSLPEFRGLPNLAERFSPERLETLAVSVAATTGANVSSMLADVRRGRQTEVEYTNGYIVKRGEEMGIRCALNYLVMCLVRSKQNLVDREMDEEMPVLRETAHEDL</sequence>
<dbReference type="EC" id="1.1.1.169" evidence="2"/>
<keyword evidence="3" id="KW-0521">NADP</keyword>
<accession>A0A9P4LYJ3</accession>
<feature type="domain" description="Ketopantoate reductase N-terminal" evidence="7">
    <location>
        <begin position="14"/>
        <end position="202"/>
    </location>
</feature>
<dbReference type="EMBL" id="ML978713">
    <property type="protein sequence ID" value="KAF2089965.1"/>
    <property type="molecule type" value="Genomic_DNA"/>
</dbReference>
<dbReference type="InterPro" id="IPR013752">
    <property type="entry name" value="KPA_reductase"/>
</dbReference>
<dbReference type="InterPro" id="IPR013332">
    <property type="entry name" value="KPR_N"/>
</dbReference>
<keyword evidence="10" id="KW-1185">Reference proteome</keyword>
<feature type="region of interest" description="Disordered" evidence="6">
    <location>
        <begin position="78"/>
        <end position="109"/>
    </location>
</feature>
<dbReference type="Gene3D" id="3.40.50.720">
    <property type="entry name" value="NAD(P)-binding Rossmann-like Domain"/>
    <property type="match status" value="1"/>
</dbReference>
<dbReference type="InterPro" id="IPR050838">
    <property type="entry name" value="Ketopantoate_reductase"/>
</dbReference>
<dbReference type="Pfam" id="PF02558">
    <property type="entry name" value="ApbA"/>
    <property type="match status" value="1"/>
</dbReference>
<organism evidence="9 10">
    <name type="scientific">Saccharata proteae CBS 121410</name>
    <dbReference type="NCBI Taxonomy" id="1314787"/>
    <lineage>
        <taxon>Eukaryota</taxon>
        <taxon>Fungi</taxon>
        <taxon>Dikarya</taxon>
        <taxon>Ascomycota</taxon>
        <taxon>Pezizomycotina</taxon>
        <taxon>Dothideomycetes</taxon>
        <taxon>Dothideomycetes incertae sedis</taxon>
        <taxon>Botryosphaeriales</taxon>
        <taxon>Saccharataceae</taxon>
        <taxon>Saccharata</taxon>
    </lineage>
</organism>
<comment type="similarity">
    <text evidence="1">Belongs to the ketopantoate reductase family.</text>
</comment>
<dbReference type="GO" id="GO:0015940">
    <property type="term" value="P:pantothenate biosynthetic process"/>
    <property type="evidence" value="ECO:0007669"/>
    <property type="project" value="InterPro"/>
</dbReference>
<dbReference type="GO" id="GO:0008677">
    <property type="term" value="F:2-dehydropantoate 2-reductase activity"/>
    <property type="evidence" value="ECO:0007669"/>
    <property type="project" value="UniProtKB-EC"/>
</dbReference>
<evidence type="ECO:0000313" key="9">
    <source>
        <dbReference type="EMBL" id="KAF2089965.1"/>
    </source>
</evidence>
<evidence type="ECO:0000313" key="10">
    <source>
        <dbReference type="Proteomes" id="UP000799776"/>
    </source>
</evidence>
<evidence type="ECO:0000256" key="4">
    <source>
        <dbReference type="ARBA" id="ARBA00023002"/>
    </source>
</evidence>
<evidence type="ECO:0000256" key="1">
    <source>
        <dbReference type="ARBA" id="ARBA00007870"/>
    </source>
</evidence>
<dbReference type="PANTHER" id="PTHR43765:SF2">
    <property type="entry name" value="2-DEHYDROPANTOATE 2-REDUCTASE"/>
    <property type="match status" value="1"/>
</dbReference>
<reference evidence="9" key="1">
    <citation type="journal article" date="2020" name="Stud. Mycol.">
        <title>101 Dothideomycetes genomes: a test case for predicting lifestyles and emergence of pathogens.</title>
        <authorList>
            <person name="Haridas S."/>
            <person name="Albert R."/>
            <person name="Binder M."/>
            <person name="Bloem J."/>
            <person name="Labutti K."/>
            <person name="Salamov A."/>
            <person name="Andreopoulos B."/>
            <person name="Baker S."/>
            <person name="Barry K."/>
            <person name="Bills G."/>
            <person name="Bluhm B."/>
            <person name="Cannon C."/>
            <person name="Castanera R."/>
            <person name="Culley D."/>
            <person name="Daum C."/>
            <person name="Ezra D."/>
            <person name="Gonzalez J."/>
            <person name="Henrissat B."/>
            <person name="Kuo A."/>
            <person name="Liang C."/>
            <person name="Lipzen A."/>
            <person name="Lutzoni F."/>
            <person name="Magnuson J."/>
            <person name="Mondo S."/>
            <person name="Nolan M."/>
            <person name="Ohm R."/>
            <person name="Pangilinan J."/>
            <person name="Park H.-J."/>
            <person name="Ramirez L."/>
            <person name="Alfaro M."/>
            <person name="Sun H."/>
            <person name="Tritt A."/>
            <person name="Yoshinaga Y."/>
            <person name="Zwiers L.-H."/>
            <person name="Turgeon B."/>
            <person name="Goodwin S."/>
            <person name="Spatafora J."/>
            <person name="Crous P."/>
            <person name="Grigoriev I."/>
        </authorList>
    </citation>
    <scope>NUCLEOTIDE SEQUENCE</scope>
    <source>
        <strain evidence="9">CBS 121410</strain>
    </source>
</reference>